<dbReference type="SUPFAM" id="SSF48613">
    <property type="entry name" value="Heme oxygenase-like"/>
    <property type="match status" value="1"/>
</dbReference>
<dbReference type="InterPro" id="IPR016084">
    <property type="entry name" value="Haem_Oase-like_multi-hlx"/>
</dbReference>
<proteinExistence type="predicted"/>
<organism evidence="1 2">
    <name type="scientific">Dyella acidiphila</name>
    <dbReference type="NCBI Taxonomy" id="2775866"/>
    <lineage>
        <taxon>Bacteria</taxon>
        <taxon>Pseudomonadati</taxon>
        <taxon>Pseudomonadota</taxon>
        <taxon>Gammaproteobacteria</taxon>
        <taxon>Lysobacterales</taxon>
        <taxon>Rhodanobacteraceae</taxon>
        <taxon>Dyella</taxon>
    </lineage>
</organism>
<dbReference type="Proteomes" id="UP000651010">
    <property type="component" value="Unassembled WGS sequence"/>
</dbReference>
<keyword evidence="2" id="KW-1185">Reference proteome</keyword>
<reference evidence="1 2" key="1">
    <citation type="submission" date="2020-09" db="EMBL/GenBank/DDBJ databases">
        <title>Dyella sp. 7MK23 isolated from forest soil.</title>
        <authorList>
            <person name="Fu J."/>
        </authorList>
    </citation>
    <scope>NUCLEOTIDE SEQUENCE [LARGE SCALE GENOMIC DNA]</scope>
    <source>
        <strain evidence="1 2">7MK23</strain>
    </source>
</reference>
<accession>A0ABR9GF88</accession>
<dbReference type="Gene3D" id="1.20.910.10">
    <property type="entry name" value="Heme oxygenase-like"/>
    <property type="match status" value="1"/>
</dbReference>
<dbReference type="RefSeq" id="WP_192557541.1">
    <property type="nucleotide sequence ID" value="NZ_JACZZA010000016.1"/>
</dbReference>
<name>A0ABR9GF88_9GAMM</name>
<protein>
    <submittedName>
        <fullName evidence="1">Iron-containing redox enzyme family protein</fullName>
    </submittedName>
</protein>
<dbReference type="Pfam" id="PF14518">
    <property type="entry name" value="Haem_oxygenas_2"/>
    <property type="match status" value="1"/>
</dbReference>
<dbReference type="EMBL" id="JACZZA010000016">
    <property type="protein sequence ID" value="MBE1162695.1"/>
    <property type="molecule type" value="Genomic_DNA"/>
</dbReference>
<comment type="caution">
    <text evidence="1">The sequence shown here is derived from an EMBL/GenBank/DDBJ whole genome shotgun (WGS) entry which is preliminary data.</text>
</comment>
<sequence>MHAHFERTGPLTELTSYPTWAQDLVEACAATKQSVIDHEVWTLMREARLDAAGTRDFMVGVWPVIERFPGYMALNLLKTRYGRSKGENMARRWLVRNIRVEQNHAEYWLNWAEGAGVAEDEVLNGATPYGADALASWCEEISRSGPLAAGMLATNYAVEGATGEWSQKVYESVAYAESFPKEVRAHSLRWLQLHAAYDDTHPWEALEIVCSLVGTSPRADEVAYLQECVKRSYVSMRITLDRCLDVRRDPWQLATPALDEPAFDGRAVASEAAA</sequence>
<evidence type="ECO:0000313" key="1">
    <source>
        <dbReference type="EMBL" id="MBE1162695.1"/>
    </source>
</evidence>
<evidence type="ECO:0000313" key="2">
    <source>
        <dbReference type="Proteomes" id="UP000651010"/>
    </source>
</evidence>
<gene>
    <name evidence="1" type="ORF">IGX34_20115</name>
</gene>